<dbReference type="PANTHER" id="PTHR12302">
    <property type="entry name" value="EBNA2 BINDING PROTEIN P100"/>
    <property type="match status" value="1"/>
</dbReference>
<dbReference type="InterPro" id="IPR016071">
    <property type="entry name" value="Staphylococal_nuclease_OB-fold"/>
</dbReference>
<evidence type="ECO:0000313" key="3">
    <source>
        <dbReference type="EMBL" id="KUJ76950.1"/>
    </source>
</evidence>
<dbReference type="STRING" id="1685379.AVO45_10710"/>
<gene>
    <name evidence="3" type="ORF">AVO45_10710</name>
</gene>
<reference evidence="4" key="1">
    <citation type="submission" date="2015-12" db="EMBL/GenBank/DDBJ databases">
        <authorList>
            <person name="Zhang G."/>
            <person name="Stingl U."/>
        </authorList>
    </citation>
    <scope>NUCLEOTIDE SEQUENCE [LARGE SCALE GENOMIC DNA]</scope>
    <source>
        <strain evidence="4">ZGT118</strain>
    </source>
</reference>
<feature type="chain" id="PRO_5007054482" evidence="1">
    <location>
        <begin position="20"/>
        <end position="217"/>
    </location>
</feature>
<keyword evidence="1" id="KW-0732">Signal</keyword>
<organism evidence="3 4">
    <name type="scientific">Ruegeria marisrubri</name>
    <dbReference type="NCBI Taxonomy" id="1685379"/>
    <lineage>
        <taxon>Bacteria</taxon>
        <taxon>Pseudomonadati</taxon>
        <taxon>Pseudomonadota</taxon>
        <taxon>Alphaproteobacteria</taxon>
        <taxon>Rhodobacterales</taxon>
        <taxon>Roseobacteraceae</taxon>
        <taxon>Ruegeria</taxon>
    </lineage>
</organism>
<dbReference type="EMBL" id="LQBQ01000034">
    <property type="protein sequence ID" value="KUJ76950.1"/>
    <property type="molecule type" value="Genomic_DNA"/>
</dbReference>
<dbReference type="InterPro" id="IPR035437">
    <property type="entry name" value="SNase_OB-fold_sf"/>
</dbReference>
<sequence>MLRVCLLFVLALVPLAATASETFSGRVRVVDADTWDVGGVRVRLHGIDAPELDQTCRYADGTEWRCGVWATQRVRVAYEGHKARCRPVDQDRYGRIVANCAVQGVDAAQVLVGKGLAFAYRKYSLAYVSHEWEARRRKAGLHAGEAQEPWLYRSAGADGAPGGTCRIKGNISSGGERIYHVPGQKHYARTKISPGKGERWFCSAAEARSAGWRAALQ</sequence>
<comment type="caution">
    <text evidence="3">The sequence shown here is derived from an EMBL/GenBank/DDBJ whole genome shotgun (WGS) entry which is preliminary data.</text>
</comment>
<dbReference type="Pfam" id="PF00565">
    <property type="entry name" value="SNase"/>
    <property type="match status" value="1"/>
</dbReference>
<keyword evidence="4" id="KW-1185">Reference proteome</keyword>
<protein>
    <submittedName>
        <fullName evidence="3">Nuclease</fullName>
    </submittedName>
</protein>
<feature type="domain" description="TNase-like" evidence="2">
    <location>
        <begin position="21"/>
        <end position="144"/>
    </location>
</feature>
<evidence type="ECO:0000256" key="1">
    <source>
        <dbReference type="SAM" id="SignalP"/>
    </source>
</evidence>
<proteinExistence type="predicted"/>
<dbReference type="SUPFAM" id="SSF50199">
    <property type="entry name" value="Staphylococcal nuclease"/>
    <property type="match status" value="1"/>
</dbReference>
<dbReference type="PANTHER" id="PTHR12302:SF26">
    <property type="entry name" value="BLR1266 PROTEIN"/>
    <property type="match status" value="1"/>
</dbReference>
<evidence type="ECO:0000313" key="4">
    <source>
        <dbReference type="Proteomes" id="UP000053791"/>
    </source>
</evidence>
<feature type="signal peptide" evidence="1">
    <location>
        <begin position="1"/>
        <end position="19"/>
    </location>
</feature>
<dbReference type="Gene3D" id="2.40.50.90">
    <property type="match status" value="1"/>
</dbReference>
<name>A0A0X3TUM8_9RHOB</name>
<accession>A0A0X3TUM8</accession>
<dbReference type="Proteomes" id="UP000053791">
    <property type="component" value="Unassembled WGS sequence"/>
</dbReference>
<dbReference type="OrthoDB" id="9805504at2"/>
<dbReference type="SMART" id="SM00318">
    <property type="entry name" value="SNc"/>
    <property type="match status" value="1"/>
</dbReference>
<dbReference type="AlphaFoldDB" id="A0A0X3TUM8"/>
<evidence type="ECO:0000259" key="2">
    <source>
        <dbReference type="SMART" id="SM00318"/>
    </source>
</evidence>